<evidence type="ECO:0000259" key="6">
    <source>
        <dbReference type="PROSITE" id="PS50089"/>
    </source>
</evidence>
<dbReference type="Pfam" id="PF13923">
    <property type="entry name" value="zf-C3HC4_2"/>
    <property type="match status" value="1"/>
</dbReference>
<dbReference type="OrthoDB" id="337575at2759"/>
<sequence length="331" mass="36607">MAEPPKKEQQAPALALALEDYDDITKCAICHDILSQTKIAVTCMHRFCSECIEHTLRTNDTNECPLCRESLPSRRWLRNDPAMDSLIEFLYGDVQAYEEAESKRIEQIAQAFAPQYKHLEVEAKNQKDRANKEPKATLPQYKPQSQHQRVAAERAGGRAGAKAHHAVSGGVTKQKPKGGGGGTRAKVPPTRARVPATNHTPLGLQMRVNPHPRSRLPTANKPYVNVPRGKECKVRHAAAALKNMLKNSTEGNNTTLNLTLYIANALTVDSQTRDDGKAKTDLTVLEGEEDLEALHASSRYFKDSHEAIWLYYLEAPIDEGPREGASTDQGA</sequence>
<evidence type="ECO:0000256" key="2">
    <source>
        <dbReference type="ARBA" id="ARBA00022771"/>
    </source>
</evidence>
<dbReference type="Proteomes" id="UP000660262">
    <property type="component" value="Unassembled WGS sequence"/>
</dbReference>
<evidence type="ECO:0000256" key="4">
    <source>
        <dbReference type="PROSITE-ProRule" id="PRU00175"/>
    </source>
</evidence>
<reference evidence="7" key="1">
    <citation type="submission" date="2020-10" db="EMBL/GenBank/DDBJ databases">
        <title>Unveiling of a novel bifunctional photoreceptor, Dualchrome1, isolated from a cosmopolitan green alga.</title>
        <authorList>
            <person name="Suzuki S."/>
            <person name="Kawachi M."/>
        </authorList>
    </citation>
    <scope>NUCLEOTIDE SEQUENCE</scope>
    <source>
        <strain evidence="7">NIES 2893</strain>
    </source>
</reference>
<feature type="compositionally biased region" description="Basic and acidic residues" evidence="5">
    <location>
        <begin position="124"/>
        <end position="135"/>
    </location>
</feature>
<proteinExistence type="predicted"/>
<evidence type="ECO:0000313" key="7">
    <source>
        <dbReference type="EMBL" id="GHP10197.1"/>
    </source>
</evidence>
<dbReference type="InterPro" id="IPR001841">
    <property type="entry name" value="Znf_RING"/>
</dbReference>
<dbReference type="PROSITE" id="PS00518">
    <property type="entry name" value="ZF_RING_1"/>
    <property type="match status" value="1"/>
</dbReference>
<organism evidence="7 8">
    <name type="scientific">Pycnococcus provasolii</name>
    <dbReference type="NCBI Taxonomy" id="41880"/>
    <lineage>
        <taxon>Eukaryota</taxon>
        <taxon>Viridiplantae</taxon>
        <taxon>Chlorophyta</taxon>
        <taxon>Pseudoscourfieldiophyceae</taxon>
        <taxon>Pseudoscourfieldiales</taxon>
        <taxon>Pycnococcaceae</taxon>
        <taxon>Pycnococcus</taxon>
    </lineage>
</organism>
<keyword evidence="8" id="KW-1185">Reference proteome</keyword>
<dbReference type="SMART" id="SM00184">
    <property type="entry name" value="RING"/>
    <property type="match status" value="1"/>
</dbReference>
<dbReference type="InterPro" id="IPR044592">
    <property type="entry name" value="RING1A/B"/>
</dbReference>
<feature type="region of interest" description="Disordered" evidence="5">
    <location>
        <begin position="124"/>
        <end position="224"/>
    </location>
</feature>
<dbReference type="SUPFAM" id="SSF57850">
    <property type="entry name" value="RING/U-box"/>
    <property type="match status" value="1"/>
</dbReference>
<dbReference type="InterPro" id="IPR017907">
    <property type="entry name" value="Znf_RING_CS"/>
</dbReference>
<comment type="caution">
    <text evidence="7">The sequence shown here is derived from an EMBL/GenBank/DDBJ whole genome shotgun (WGS) entry which is preliminary data.</text>
</comment>
<dbReference type="GO" id="GO:0008270">
    <property type="term" value="F:zinc ion binding"/>
    <property type="evidence" value="ECO:0007669"/>
    <property type="project" value="UniProtKB-KW"/>
</dbReference>
<keyword evidence="3" id="KW-0862">Zinc</keyword>
<protein>
    <submittedName>
        <fullName evidence="7">E3 ubiquitin-protein ligase RING2</fullName>
    </submittedName>
</protein>
<dbReference type="PANTHER" id="PTHR46537">
    <property type="entry name" value="OS11G0578200 PROTEIN"/>
    <property type="match status" value="1"/>
</dbReference>
<dbReference type="Gene3D" id="3.30.40.10">
    <property type="entry name" value="Zinc/RING finger domain, C3HC4 (zinc finger)"/>
    <property type="match status" value="1"/>
</dbReference>
<evidence type="ECO:0000256" key="1">
    <source>
        <dbReference type="ARBA" id="ARBA00022723"/>
    </source>
</evidence>
<dbReference type="AlphaFoldDB" id="A0A830HZ55"/>
<gene>
    <name evidence="7" type="ORF">PPROV_000892900</name>
</gene>
<dbReference type="InterPro" id="IPR013083">
    <property type="entry name" value="Znf_RING/FYVE/PHD"/>
</dbReference>
<keyword evidence="1" id="KW-0479">Metal-binding</keyword>
<evidence type="ECO:0000256" key="5">
    <source>
        <dbReference type="SAM" id="MobiDB-lite"/>
    </source>
</evidence>
<evidence type="ECO:0000313" key="8">
    <source>
        <dbReference type="Proteomes" id="UP000660262"/>
    </source>
</evidence>
<accession>A0A830HZ55</accession>
<evidence type="ECO:0000256" key="3">
    <source>
        <dbReference type="ARBA" id="ARBA00022833"/>
    </source>
</evidence>
<keyword evidence="2 4" id="KW-0863">Zinc-finger</keyword>
<dbReference type="EMBL" id="BNJQ01000028">
    <property type="protein sequence ID" value="GHP10197.1"/>
    <property type="molecule type" value="Genomic_DNA"/>
</dbReference>
<dbReference type="PROSITE" id="PS50089">
    <property type="entry name" value="ZF_RING_2"/>
    <property type="match status" value="1"/>
</dbReference>
<name>A0A830HZ55_9CHLO</name>
<feature type="domain" description="RING-type" evidence="6">
    <location>
        <begin position="27"/>
        <end position="68"/>
    </location>
</feature>
<dbReference type="PANTHER" id="PTHR46537:SF3">
    <property type="entry name" value="E3 UBIQUITIN-PROTEIN LIGASE RING1A"/>
    <property type="match status" value="1"/>
</dbReference>